<dbReference type="EMBL" id="AP018786">
    <property type="protein sequence ID" value="BBF23922.1"/>
    <property type="molecule type" value="Genomic_DNA"/>
</dbReference>
<evidence type="ECO:0000256" key="4">
    <source>
        <dbReference type="ARBA" id="ARBA00022989"/>
    </source>
</evidence>
<feature type="transmembrane region" description="Helical" evidence="6">
    <location>
        <begin position="12"/>
        <end position="33"/>
    </location>
</feature>
<feature type="transmembrane region" description="Helical" evidence="6">
    <location>
        <begin position="147"/>
        <end position="165"/>
    </location>
</feature>
<keyword evidence="5 6" id="KW-0472">Membrane</keyword>
<feature type="transmembrane region" description="Helical" evidence="6">
    <location>
        <begin position="424"/>
        <end position="443"/>
    </location>
</feature>
<name>A0A2Z6IC98_9BURK</name>
<evidence type="ECO:0000256" key="2">
    <source>
        <dbReference type="ARBA" id="ARBA00022448"/>
    </source>
</evidence>
<dbReference type="RefSeq" id="WP_120177479.1">
    <property type="nucleotide sequence ID" value="NZ_AP018786.1"/>
</dbReference>
<organism evidence="7 8">
    <name type="scientific">Sutterella megalosphaeroides</name>
    <dbReference type="NCBI Taxonomy" id="2494234"/>
    <lineage>
        <taxon>Bacteria</taxon>
        <taxon>Pseudomonadati</taxon>
        <taxon>Pseudomonadota</taxon>
        <taxon>Betaproteobacteria</taxon>
        <taxon>Burkholderiales</taxon>
        <taxon>Sutterellaceae</taxon>
        <taxon>Sutterella</taxon>
    </lineage>
</organism>
<evidence type="ECO:0000256" key="1">
    <source>
        <dbReference type="ARBA" id="ARBA00004141"/>
    </source>
</evidence>
<feature type="transmembrane region" description="Helical" evidence="6">
    <location>
        <begin position="87"/>
        <end position="105"/>
    </location>
</feature>
<keyword evidence="8" id="KW-1185">Reference proteome</keyword>
<evidence type="ECO:0000313" key="7">
    <source>
        <dbReference type="EMBL" id="BBF23922.1"/>
    </source>
</evidence>
<dbReference type="KEGG" id="sutt:SUTMEG_18130"/>
<dbReference type="GO" id="GO:0016020">
    <property type="term" value="C:membrane"/>
    <property type="evidence" value="ECO:0007669"/>
    <property type="project" value="UniProtKB-SubCell"/>
</dbReference>
<gene>
    <name evidence="7" type="ORF">SUTMEG_18130</name>
</gene>
<evidence type="ECO:0000256" key="6">
    <source>
        <dbReference type="SAM" id="Phobius"/>
    </source>
</evidence>
<dbReference type="NCBIfam" id="NF037979">
    <property type="entry name" value="Na_transp"/>
    <property type="match status" value="1"/>
</dbReference>
<dbReference type="AlphaFoldDB" id="A0A2Z6IC98"/>
<dbReference type="PANTHER" id="PTHR42948:SF1">
    <property type="entry name" value="TRANSPORTER"/>
    <property type="match status" value="1"/>
</dbReference>
<dbReference type="PROSITE" id="PS50267">
    <property type="entry name" value="NA_NEUROTRAN_SYMP_3"/>
    <property type="match status" value="1"/>
</dbReference>
<dbReference type="InterPro" id="IPR047218">
    <property type="entry name" value="YocR/YhdH-like"/>
</dbReference>
<feature type="transmembrane region" description="Helical" evidence="6">
    <location>
        <begin position="386"/>
        <end position="404"/>
    </location>
</feature>
<dbReference type="SUPFAM" id="SSF161070">
    <property type="entry name" value="SNF-like"/>
    <property type="match status" value="1"/>
</dbReference>
<feature type="transmembrane region" description="Helical" evidence="6">
    <location>
        <begin position="254"/>
        <end position="279"/>
    </location>
</feature>
<sequence length="445" mass="47236">MSDTASTAGWGSRLGFILASAGSAVGLGAIWKFPYMAGTNGGSVFMLPYIFFTLTVGVALLIAEFAMGRAGRRGAVGSLNKVCGKPWGFFGGVGVFTVFLILSFYSTVGGWCIKYTIDALTGDGIIADAAKLGDYFGAFVSNGPLSYAYLLVFLLFTAFVVLRGIEEGIERIAKVLMPSLFILMLVLIVRGVTLPGGWNGVEYLFMPRWEDFNATALFNAMGFCFFSLSLGAGTMITYGSYLNPKADLPSSVGWVAFLGILSSILGGLMVMPAVFAFNLDPTAGPGLTFVTMPAVFAQMPFGQIFAIFFYVCLLVAAITSSVSMMEACVSLLNQELMLSRRSAIVATTLGAAVVGLGATLSFGAWSDVTFFGKNIFDLLDYVTSNVGMPLSTFGIAIAAAWVAWKTTSAELQTARTLSPGLLKLMRFLIGFFSPIFVLIVALGSL</sequence>
<keyword evidence="3 6" id="KW-0812">Transmembrane</keyword>
<evidence type="ECO:0000256" key="3">
    <source>
        <dbReference type="ARBA" id="ARBA00022692"/>
    </source>
</evidence>
<protein>
    <submittedName>
        <fullName evidence="7">Transporter</fullName>
    </submittedName>
</protein>
<feature type="transmembrane region" description="Helical" evidence="6">
    <location>
        <begin position="177"/>
        <end position="198"/>
    </location>
</feature>
<dbReference type="InterPro" id="IPR000175">
    <property type="entry name" value="Na/ntran_symport"/>
</dbReference>
<evidence type="ECO:0000313" key="8">
    <source>
        <dbReference type="Proteomes" id="UP000271003"/>
    </source>
</evidence>
<keyword evidence="4 6" id="KW-1133">Transmembrane helix</keyword>
<evidence type="ECO:0000256" key="5">
    <source>
        <dbReference type="ARBA" id="ARBA00023136"/>
    </source>
</evidence>
<feature type="transmembrane region" description="Helical" evidence="6">
    <location>
        <begin position="218"/>
        <end position="242"/>
    </location>
</feature>
<feature type="transmembrane region" description="Helical" evidence="6">
    <location>
        <begin position="343"/>
        <end position="366"/>
    </location>
</feature>
<keyword evidence="2" id="KW-0813">Transport</keyword>
<dbReference type="InterPro" id="IPR037272">
    <property type="entry name" value="SNS_sf"/>
</dbReference>
<feature type="transmembrane region" description="Helical" evidence="6">
    <location>
        <begin position="45"/>
        <end position="66"/>
    </location>
</feature>
<dbReference type="PRINTS" id="PR00176">
    <property type="entry name" value="NANEUSMPORT"/>
</dbReference>
<dbReference type="PANTHER" id="PTHR42948">
    <property type="entry name" value="TRANSPORTER"/>
    <property type="match status" value="1"/>
</dbReference>
<comment type="subcellular location">
    <subcellularLocation>
        <location evidence="1">Membrane</location>
        <topology evidence="1">Multi-pass membrane protein</topology>
    </subcellularLocation>
</comment>
<accession>A0A2Z6IC98</accession>
<dbReference type="OrthoDB" id="9762833at2"/>
<dbReference type="Pfam" id="PF00209">
    <property type="entry name" value="SNF"/>
    <property type="match status" value="2"/>
</dbReference>
<reference evidence="7 8" key="1">
    <citation type="journal article" date="2018" name="Int. J. Syst. Evol. Microbiol.">
        <title>Mesosutterella multiformis gen. nov., sp. nov., a member of the family Sutterellaceae and Sutterella megalosphaeroides sp. nov., isolated from human faeces.</title>
        <authorList>
            <person name="Sakamoto M."/>
            <person name="Ikeyama N."/>
            <person name="Kunihiro T."/>
            <person name="Iino T."/>
            <person name="Yuki M."/>
            <person name="Ohkuma M."/>
        </authorList>
    </citation>
    <scope>NUCLEOTIDE SEQUENCE [LARGE SCALE GENOMIC DNA]</scope>
    <source>
        <strain evidence="7 8">6FBBBH3</strain>
    </source>
</reference>
<feature type="transmembrane region" description="Helical" evidence="6">
    <location>
        <begin position="299"/>
        <end position="322"/>
    </location>
</feature>
<dbReference type="CDD" id="cd10336">
    <property type="entry name" value="SLC6sbd_Tyt1-Like"/>
    <property type="match status" value="1"/>
</dbReference>
<dbReference type="Proteomes" id="UP000271003">
    <property type="component" value="Chromosome"/>
</dbReference>
<proteinExistence type="predicted"/>